<dbReference type="OrthoDB" id="5348860at2"/>
<dbReference type="InterPro" id="IPR038670">
    <property type="entry name" value="HslJ-like_sf"/>
</dbReference>
<dbReference type="Pfam" id="PF09619">
    <property type="entry name" value="YscW"/>
    <property type="match status" value="1"/>
</dbReference>
<feature type="chain" id="PRO_5015343416" description="DUF306 domain-containing protein" evidence="1">
    <location>
        <begin position="19"/>
        <end position="274"/>
    </location>
</feature>
<keyword evidence="4" id="KW-1185">Reference proteome</keyword>
<dbReference type="Proteomes" id="UP000237925">
    <property type="component" value="Chromosome"/>
</dbReference>
<dbReference type="KEGG" id="mela:C6568_10370"/>
<evidence type="ECO:0000313" key="4">
    <source>
        <dbReference type="Proteomes" id="UP000237925"/>
    </source>
</evidence>
<dbReference type="InterPro" id="IPR005184">
    <property type="entry name" value="DUF306_Meta_HslJ"/>
</dbReference>
<dbReference type="EMBL" id="CP027667">
    <property type="protein sequence ID" value="AVO49629.1"/>
    <property type="molecule type" value="Genomic_DNA"/>
</dbReference>
<evidence type="ECO:0000313" key="3">
    <source>
        <dbReference type="EMBL" id="AVO49629.1"/>
    </source>
</evidence>
<feature type="domain" description="DUF306" evidence="2">
    <location>
        <begin position="145"/>
        <end position="255"/>
    </location>
</feature>
<reference evidence="3 4" key="1">
    <citation type="submission" date="2018-03" db="EMBL/GenBank/DDBJ databases">
        <title>Genome sequencing of Melaminivora sp.</title>
        <authorList>
            <person name="Kim S.-J."/>
            <person name="Heo J."/>
            <person name="Ahn J.-H."/>
            <person name="Kwon S.-W."/>
        </authorList>
    </citation>
    <scope>NUCLEOTIDE SEQUENCE [LARGE SCALE GENOMIC DNA]</scope>
    <source>
        <strain evidence="3 4">SC2-9</strain>
    </source>
</reference>
<dbReference type="InterPro" id="IPR053196">
    <property type="entry name" value="Lipoprotein_YbaY-like"/>
</dbReference>
<sequence>MPRVWAACAALVAGWLLAGCASGPPPDAAITGVALSRERLYLPPEAVFEAALMDVSRPGEPPVALARQRLEGVGAPPYALRIPYHQTSIHTGGRYEVRAAVTLQGRLWLDTPRTHPVLLDPALRHVDVILARVPQLPATEAAAMPLRQTWWRLVQIMDGPPVGEPAAGAEAAHLVLAREDDRASGAGGCNRFAGQFALEGGRLRFFGLGSALRLCLDGGASELAYLEKLSAVAAYWQEGETLELRDGEGQPLLRFAAQERGVPRRDGEPEMLPQ</sequence>
<keyword evidence="1" id="KW-0732">Signal</keyword>
<dbReference type="PROSITE" id="PS51257">
    <property type="entry name" value="PROKAR_LIPOPROTEIN"/>
    <property type="match status" value="1"/>
</dbReference>
<accession>A0A2R3QCX5</accession>
<dbReference type="PANTHER" id="PTHR38013">
    <property type="entry name" value="GLYCOPROTEIN/POLYSACCHARIDE METABOLISM"/>
    <property type="match status" value="1"/>
</dbReference>
<dbReference type="Pfam" id="PF03724">
    <property type="entry name" value="META"/>
    <property type="match status" value="1"/>
</dbReference>
<gene>
    <name evidence="3" type="ORF">C6568_10370</name>
</gene>
<dbReference type="Gene3D" id="2.40.128.270">
    <property type="match status" value="1"/>
</dbReference>
<evidence type="ECO:0000256" key="1">
    <source>
        <dbReference type="SAM" id="SignalP"/>
    </source>
</evidence>
<protein>
    <recommendedName>
        <fullName evidence="2">DUF306 domain-containing protein</fullName>
    </recommendedName>
</protein>
<dbReference type="AlphaFoldDB" id="A0A2R3QCX5"/>
<proteinExistence type="predicted"/>
<name>A0A2R3QCX5_9BURK</name>
<organism evidence="3 4">
    <name type="scientific">Melaminivora suipulveris</name>
    <dbReference type="NCBI Taxonomy" id="2109913"/>
    <lineage>
        <taxon>Bacteria</taxon>
        <taxon>Pseudomonadati</taxon>
        <taxon>Pseudomonadota</taxon>
        <taxon>Betaproteobacteria</taxon>
        <taxon>Burkholderiales</taxon>
        <taxon>Comamonadaceae</taxon>
        <taxon>Melaminivora</taxon>
    </lineage>
</organism>
<evidence type="ECO:0000259" key="2">
    <source>
        <dbReference type="Pfam" id="PF03724"/>
    </source>
</evidence>
<feature type="signal peptide" evidence="1">
    <location>
        <begin position="1"/>
        <end position="18"/>
    </location>
</feature>
<dbReference type="InterPro" id="IPR039366">
    <property type="entry name" value="Pilotin"/>
</dbReference>
<dbReference type="PANTHER" id="PTHR38013:SF1">
    <property type="entry name" value="GLYCOPROTEIN_POLYSACCHARIDE METABOLISM"/>
    <property type="match status" value="1"/>
</dbReference>
<dbReference type="RefSeq" id="WP_106684061.1">
    <property type="nucleotide sequence ID" value="NZ_CP027667.1"/>
</dbReference>